<dbReference type="Pfam" id="PF05817">
    <property type="entry name" value="Ribophorin_II"/>
    <property type="match status" value="1"/>
</dbReference>
<comment type="caution">
    <text evidence="4">The sequence shown here is derived from an EMBL/GenBank/DDBJ whole genome shotgun (WGS) entry which is preliminary data.</text>
</comment>
<dbReference type="GO" id="GO:0006487">
    <property type="term" value="P:protein N-linked glycosylation"/>
    <property type="evidence" value="ECO:0007669"/>
    <property type="project" value="UniProtKB-UniRule"/>
</dbReference>
<proteinExistence type="inferred from homology"/>
<organism evidence="4 5">
    <name type="scientific">Parelaphostrongylus tenuis</name>
    <name type="common">Meningeal worm</name>
    <dbReference type="NCBI Taxonomy" id="148309"/>
    <lineage>
        <taxon>Eukaryota</taxon>
        <taxon>Metazoa</taxon>
        <taxon>Ecdysozoa</taxon>
        <taxon>Nematoda</taxon>
        <taxon>Chromadorea</taxon>
        <taxon>Rhabditida</taxon>
        <taxon>Rhabditina</taxon>
        <taxon>Rhabditomorpha</taxon>
        <taxon>Strongyloidea</taxon>
        <taxon>Metastrongylidae</taxon>
        <taxon>Parelaphostrongylus</taxon>
    </lineage>
</organism>
<dbReference type="InterPro" id="IPR008814">
    <property type="entry name" value="Swp1"/>
</dbReference>
<evidence type="ECO:0000256" key="2">
    <source>
        <dbReference type="RuleBase" id="RU366029"/>
    </source>
</evidence>
<comment type="pathway">
    <text evidence="2">Protein modification; protein glycosylation.</text>
</comment>
<reference evidence="4" key="1">
    <citation type="submission" date="2021-06" db="EMBL/GenBank/DDBJ databases">
        <title>Parelaphostrongylus tenuis whole genome reference sequence.</title>
        <authorList>
            <person name="Garwood T.J."/>
            <person name="Larsen P.A."/>
            <person name="Fountain-Jones N.M."/>
            <person name="Garbe J.R."/>
            <person name="Macchietto M.G."/>
            <person name="Kania S.A."/>
            <person name="Gerhold R.W."/>
            <person name="Richards J.E."/>
            <person name="Wolf T.M."/>
        </authorList>
    </citation>
    <scope>NUCLEOTIDE SEQUENCE</scope>
    <source>
        <strain evidence="4">MNPRO001-30</strain>
        <tissue evidence="4">Meninges</tissue>
    </source>
</reference>
<dbReference type="PANTHER" id="PTHR12640">
    <property type="entry name" value="RIBOPHORIN II"/>
    <property type="match status" value="1"/>
</dbReference>
<comment type="subcellular location">
    <subcellularLocation>
        <location evidence="2">Endoplasmic reticulum membrane</location>
        <topology evidence="2">Multi-pass membrane protein</topology>
    </subcellularLocation>
</comment>
<comment type="subunit">
    <text evidence="1">Component of the oligosaccharyltransferase (OST) complex. OST exists in two different complex forms which contain common core subunits RPN1, RPN2, OST48, OST4, DAD1 and TMEM258, either STT3A or STT3B as catalytic subunits, and form-specific accessory subunits. STT3A complex assembly occurs through the formation of 3 subcomplexes. Subcomplex 1 contains RPN1 and TMEM258, subcomplex 2 contains the STT3A-specific subunits STT3A, DC2/OSTC, and KCP2 as well as the core subunit OST4, and subcomplex 3 contains RPN2, DAD1, and OST48. The STT3A complex can form stable complexes with the Sec61 complex or with both the Sec61 and TRAP complexes. Interacts with DDI2. Interacts with TMEM35A/NACHO.</text>
</comment>
<evidence type="ECO:0000259" key="3">
    <source>
        <dbReference type="Pfam" id="PF05817"/>
    </source>
</evidence>
<feature type="non-terminal residue" evidence="4">
    <location>
        <position position="1"/>
    </location>
</feature>
<protein>
    <recommendedName>
        <fullName evidence="2">Dolichyl-diphosphooligosaccharide--protein glycosyltransferase subunit 2</fullName>
    </recommendedName>
    <alternativeName>
        <fullName evidence="2">Ribophorin-2</fullName>
    </alternativeName>
</protein>
<comment type="function">
    <text evidence="2">Subunit of the oligosaccharyl transferase (OST) complex that catalyzes the initial transfer of a defined glycan (Glc(3)Man(9)GlcNAc(2) in eukaryotes) from the lipid carrier dolichol-pyrophosphate to an asparagine residue within an Asn-X-Ser/Thr consensus motif in nascent polypeptide chains, the first step in protein N-glycosylation. N-glycosylation occurs cotranslationally and the complex associates with the Sec61 complex at the channel-forming translocon complex that mediates protein translocation across the endoplasmic reticulum (ER). All subunits are required for a maximal enzyme activity.</text>
</comment>
<evidence type="ECO:0000256" key="1">
    <source>
        <dbReference type="ARBA" id="ARBA00046750"/>
    </source>
</evidence>
<gene>
    <name evidence="4" type="ORF">KIN20_026759</name>
</gene>
<dbReference type="AlphaFoldDB" id="A0AAD5WD33"/>
<dbReference type="Proteomes" id="UP001196413">
    <property type="component" value="Unassembled WGS sequence"/>
</dbReference>
<dbReference type="InterPro" id="IPR055373">
    <property type="entry name" value="Ribophorin_II_N"/>
</dbReference>
<dbReference type="PANTHER" id="PTHR12640:SF0">
    <property type="entry name" value="DOLICHYL-DIPHOSPHOOLIGOSACCHARIDE--PROTEIN GLYCOSYLTRANSFERASE SUBUNIT 2"/>
    <property type="match status" value="1"/>
</dbReference>
<comment type="similarity">
    <text evidence="2">Belongs to the SWP1 family.</text>
</comment>
<keyword evidence="2" id="KW-0256">Endoplasmic reticulum</keyword>
<evidence type="ECO:0000313" key="4">
    <source>
        <dbReference type="EMBL" id="KAJ1366155.1"/>
    </source>
</evidence>
<sequence>MRSMIFGFLAFSCAYAISLITYWNEDDTNRLSRLFEDVLNTKRDRIDSLHYAISGLKLLNAAPSATLVEELCEIAKKADLTVLETLYHASALSGDLPNCTISKITEAQINKAAFDQLLEASMKADDSPNNLAWVYNAAALLDRPTAAEYFDKIKNLVSQANEIDQRFLQFDGGLITTANALHGILSLAELQGKLPAVTKDQMSLFTNYLLSRKRVFTEKSAFFLLSALGTLANNHGFVPVTVSLVDPIMADRSK</sequence>
<feature type="domain" description="Ribophorin II N-terminal" evidence="3">
    <location>
        <begin position="106"/>
        <end position="232"/>
    </location>
</feature>
<accession>A0AAD5WD33</accession>
<dbReference type="GO" id="GO:0008250">
    <property type="term" value="C:oligosaccharyltransferase complex"/>
    <property type="evidence" value="ECO:0007669"/>
    <property type="project" value="UniProtKB-UniRule"/>
</dbReference>
<dbReference type="EMBL" id="JAHQIW010005485">
    <property type="protein sequence ID" value="KAJ1366155.1"/>
    <property type="molecule type" value="Genomic_DNA"/>
</dbReference>
<name>A0AAD5WD33_PARTN</name>
<keyword evidence="5" id="KW-1185">Reference proteome</keyword>
<evidence type="ECO:0000313" key="5">
    <source>
        <dbReference type="Proteomes" id="UP001196413"/>
    </source>
</evidence>